<keyword evidence="2" id="KW-1185">Reference proteome</keyword>
<reference evidence="1 2" key="1">
    <citation type="journal article" date="2018" name="Biotechnol. Biofuels">
        <title>Integrative visual omics of the white-rot fungus Polyporus brumalis exposes the biotechnological potential of its oxidative enzymes for delignifying raw plant biomass.</title>
        <authorList>
            <person name="Miyauchi S."/>
            <person name="Rancon A."/>
            <person name="Drula E."/>
            <person name="Hage H."/>
            <person name="Chaduli D."/>
            <person name="Favel A."/>
            <person name="Grisel S."/>
            <person name="Henrissat B."/>
            <person name="Herpoel-Gimbert I."/>
            <person name="Ruiz-Duenas F.J."/>
            <person name="Chevret D."/>
            <person name="Hainaut M."/>
            <person name="Lin J."/>
            <person name="Wang M."/>
            <person name="Pangilinan J."/>
            <person name="Lipzen A."/>
            <person name="Lesage-Meessen L."/>
            <person name="Navarro D."/>
            <person name="Riley R."/>
            <person name="Grigoriev I.V."/>
            <person name="Zhou S."/>
            <person name="Raouche S."/>
            <person name="Rosso M.N."/>
        </authorList>
    </citation>
    <scope>NUCLEOTIDE SEQUENCE [LARGE SCALE GENOMIC DNA]</scope>
    <source>
        <strain evidence="1 2">BRFM 1820</strain>
    </source>
</reference>
<protein>
    <recommendedName>
        <fullName evidence="3">F-box domain-containing protein</fullName>
    </recommendedName>
</protein>
<name>A0A371DHY5_9APHY</name>
<dbReference type="EMBL" id="KZ857391">
    <property type="protein sequence ID" value="RDX52142.1"/>
    <property type="molecule type" value="Genomic_DNA"/>
</dbReference>
<dbReference type="InterPro" id="IPR032675">
    <property type="entry name" value="LRR_dom_sf"/>
</dbReference>
<evidence type="ECO:0000313" key="2">
    <source>
        <dbReference type="Proteomes" id="UP000256964"/>
    </source>
</evidence>
<dbReference type="AlphaFoldDB" id="A0A371DHY5"/>
<dbReference type="SUPFAM" id="SSF52047">
    <property type="entry name" value="RNI-like"/>
    <property type="match status" value="1"/>
</dbReference>
<sequence>MPLDVPRYAPEAMAESIQSPFASGVVSLPLDVVLLILDTVGNLEPSSDARKTLCICARSCQSMLRPSRVRLYATVVLSRRQQFKNFGRTLIWNPELALMVKTLHTTFVPADLDASRLLANELPLSSHAIRSMTNLQELVICGLRETILRDVDEPRDFSVLEAFFESFAASCPKLTCLRLRTVQFGEHAGFVRCIAAFPALETLELEGVRWMNIGRLTKVDIQKALPAKIRILNILLHEHRTPYWDFTKLYWGAAVQSLVLRVAHWQGIHKSELTGLSALPHLAHIDLHFTDFDISGAAYVLSSITSTSMRTVRVVHYCQMNHDMPQLYAILKLDEILDGPAFKSLTMVTWCFVSNFGQAQMHLYSTVYLSRRQAFSSFGRTLRSRADLGALVRRLWASLQAWGSVDNMKAPPLKASAVAQMTNLREFDMAGVFSLSSDEESPPSPHIYSFLLSLACSCRQMTKVTLRILSFEEYADIVKLAGKFVCLEELSLRGVSVTSLGRLPARPAQTGSQKSLKALTLRHGDSYWASRWDLTLPCWSASLQNLSLEVPHEQTREDYYTGLSCFPQLISLHLTFTDEDIRLVAAALRYVRSTAIRQLTFVHMCESQSRDSALDELGKLQLDDLLAVAPYLDLTSVVWRTVVRPGREHDAADPLWKNGIRERLKGCESRGILRCSIVRL</sequence>
<dbReference type="OrthoDB" id="2757915at2759"/>
<evidence type="ECO:0008006" key="3">
    <source>
        <dbReference type="Google" id="ProtNLM"/>
    </source>
</evidence>
<proteinExistence type="predicted"/>
<evidence type="ECO:0000313" key="1">
    <source>
        <dbReference type="EMBL" id="RDX52142.1"/>
    </source>
</evidence>
<accession>A0A371DHY5</accession>
<gene>
    <name evidence="1" type="ORF">OH76DRAFT_1480774</name>
</gene>
<dbReference type="Proteomes" id="UP000256964">
    <property type="component" value="Unassembled WGS sequence"/>
</dbReference>
<organism evidence="1 2">
    <name type="scientific">Lentinus brumalis</name>
    <dbReference type="NCBI Taxonomy" id="2498619"/>
    <lineage>
        <taxon>Eukaryota</taxon>
        <taxon>Fungi</taxon>
        <taxon>Dikarya</taxon>
        <taxon>Basidiomycota</taxon>
        <taxon>Agaricomycotina</taxon>
        <taxon>Agaricomycetes</taxon>
        <taxon>Polyporales</taxon>
        <taxon>Polyporaceae</taxon>
        <taxon>Lentinus</taxon>
    </lineage>
</organism>
<dbReference type="Gene3D" id="3.80.10.10">
    <property type="entry name" value="Ribonuclease Inhibitor"/>
    <property type="match status" value="2"/>
</dbReference>